<reference evidence="3" key="1">
    <citation type="submission" date="2025-08" db="UniProtKB">
        <authorList>
            <consortium name="Ensembl"/>
        </authorList>
    </citation>
    <scope>IDENTIFICATION</scope>
</reference>
<dbReference type="Proteomes" id="UP000694381">
    <property type="component" value="Unassembled WGS sequence"/>
</dbReference>
<organism evidence="3 4">
    <name type="scientific">Nannospalax galili</name>
    <name type="common">Northern Israeli blind subterranean mole rat</name>
    <name type="synonym">Spalax galili</name>
    <dbReference type="NCBI Taxonomy" id="1026970"/>
    <lineage>
        <taxon>Eukaryota</taxon>
        <taxon>Metazoa</taxon>
        <taxon>Chordata</taxon>
        <taxon>Craniata</taxon>
        <taxon>Vertebrata</taxon>
        <taxon>Euteleostomi</taxon>
        <taxon>Mammalia</taxon>
        <taxon>Eutheria</taxon>
        <taxon>Euarchontoglires</taxon>
        <taxon>Glires</taxon>
        <taxon>Rodentia</taxon>
        <taxon>Myomorpha</taxon>
        <taxon>Muroidea</taxon>
        <taxon>Spalacidae</taxon>
        <taxon>Spalacinae</taxon>
        <taxon>Nannospalax</taxon>
    </lineage>
</organism>
<protein>
    <submittedName>
        <fullName evidence="3">Promyelocytic leukemia</fullName>
    </submittedName>
</protein>
<dbReference type="InterPro" id="IPR057617">
    <property type="entry name" value="PML_C"/>
</dbReference>
<name>A0A8C6QJA9_NANGA</name>
<feature type="domain" description="PML C-terminal" evidence="2">
    <location>
        <begin position="30"/>
        <end position="95"/>
    </location>
</feature>
<evidence type="ECO:0000313" key="3">
    <source>
        <dbReference type="Ensembl" id="ENSNGAP00000003845.1"/>
    </source>
</evidence>
<feature type="region of interest" description="Disordered" evidence="1">
    <location>
        <begin position="1"/>
        <end position="33"/>
    </location>
</feature>
<feature type="region of interest" description="Disordered" evidence="1">
    <location>
        <begin position="103"/>
        <end position="124"/>
    </location>
</feature>
<reference evidence="3" key="2">
    <citation type="submission" date="2025-09" db="UniProtKB">
        <authorList>
            <consortium name="Ensembl"/>
        </authorList>
    </citation>
    <scope>IDENTIFICATION</scope>
</reference>
<sequence>RTLQQDPALLLTPTMPPPESPSEGHESSRSALPRAEARLLALHNVSFLELLTTYRSNPQEGLKKYGHYLSLQTTSSSSAAQLAQYLQALSTYLQGLLEGNSLTGAEGSSTLSGQRLAKKASQQR</sequence>
<keyword evidence="4" id="KW-1185">Reference proteome</keyword>
<dbReference type="Ensembl" id="ENSNGAT00000005820.1">
    <property type="protein sequence ID" value="ENSNGAP00000003845.1"/>
    <property type="gene ID" value="ENSNGAG00000004583.1"/>
</dbReference>
<dbReference type="AlphaFoldDB" id="A0A8C6QJA9"/>
<accession>A0A8C6QJA9</accession>
<evidence type="ECO:0000313" key="4">
    <source>
        <dbReference type="Proteomes" id="UP000694381"/>
    </source>
</evidence>
<gene>
    <name evidence="3" type="primary">Pml</name>
</gene>
<dbReference type="GeneTree" id="ENSGT00510000048454"/>
<evidence type="ECO:0000259" key="2">
    <source>
        <dbReference type="Pfam" id="PF25244"/>
    </source>
</evidence>
<evidence type="ECO:0000256" key="1">
    <source>
        <dbReference type="SAM" id="MobiDB-lite"/>
    </source>
</evidence>
<proteinExistence type="predicted"/>
<dbReference type="Pfam" id="PF25244">
    <property type="entry name" value="PML_C"/>
    <property type="match status" value="1"/>
</dbReference>
<feature type="compositionally biased region" description="Polar residues" evidence="1">
    <location>
        <begin position="103"/>
        <end position="113"/>
    </location>
</feature>